<feature type="domain" description="EGF-like" evidence="15">
    <location>
        <begin position="283"/>
        <end position="321"/>
    </location>
</feature>
<dbReference type="GO" id="GO:0016324">
    <property type="term" value="C:apical plasma membrane"/>
    <property type="evidence" value="ECO:0007669"/>
    <property type="project" value="TreeGrafter"/>
</dbReference>
<dbReference type="InterPro" id="IPR000033">
    <property type="entry name" value="LDLR_classB_rpt"/>
</dbReference>
<dbReference type="FunFam" id="4.10.400.10:FF:000034">
    <property type="entry name" value="Low-density lipoprotein receptor-related protein 2"/>
    <property type="match status" value="1"/>
</dbReference>
<evidence type="ECO:0000256" key="5">
    <source>
        <dbReference type="ARBA" id="ARBA00022692"/>
    </source>
</evidence>
<evidence type="ECO:0000256" key="4">
    <source>
        <dbReference type="ARBA" id="ARBA00022583"/>
    </source>
</evidence>
<feature type="disulfide bond" evidence="13">
    <location>
        <begin position="734"/>
        <end position="752"/>
    </location>
</feature>
<dbReference type="AlphaFoldDB" id="A0AAN9A6Y2"/>
<keyword evidence="9" id="KW-0472">Membrane</keyword>
<feature type="disulfide bond" evidence="13">
    <location>
        <begin position="746"/>
        <end position="761"/>
    </location>
</feature>
<comment type="subcellular location">
    <subcellularLocation>
        <location evidence="2">Endomembrane system</location>
    </subcellularLocation>
    <subcellularLocation>
        <location evidence="1">Membrane</location>
        <topology evidence="1">Single-pass membrane protein</topology>
    </subcellularLocation>
</comment>
<dbReference type="SMART" id="SM00192">
    <property type="entry name" value="LDLa"/>
    <property type="match status" value="4"/>
</dbReference>
<dbReference type="CDD" id="cd00112">
    <property type="entry name" value="LDLa"/>
    <property type="match status" value="4"/>
</dbReference>
<dbReference type="GO" id="GO:0042562">
    <property type="term" value="F:hormone binding"/>
    <property type="evidence" value="ECO:0007669"/>
    <property type="project" value="TreeGrafter"/>
</dbReference>
<feature type="disulfide bond" evidence="13">
    <location>
        <begin position="655"/>
        <end position="673"/>
    </location>
</feature>
<keyword evidence="7" id="KW-0677">Repeat</keyword>
<dbReference type="SUPFAM" id="SSF63825">
    <property type="entry name" value="YWTD domain"/>
    <property type="match status" value="2"/>
</dbReference>
<keyword evidence="10 13" id="KW-1015">Disulfide bond</keyword>
<dbReference type="PANTHER" id="PTHR22722:SF14">
    <property type="entry name" value="MEGALIN, ISOFORM A"/>
    <property type="match status" value="1"/>
</dbReference>
<dbReference type="FunFam" id="2.120.10.30:FF:000241">
    <property type="entry name" value="Low-density lipoprotein receptor-related protein 6"/>
    <property type="match status" value="1"/>
</dbReference>
<evidence type="ECO:0000256" key="14">
    <source>
        <dbReference type="PROSITE-ProRule" id="PRU00461"/>
    </source>
</evidence>
<evidence type="ECO:0000256" key="12">
    <source>
        <dbReference type="ARBA" id="ARBA00023180"/>
    </source>
</evidence>
<dbReference type="InterPro" id="IPR002172">
    <property type="entry name" value="LDrepeatLR_classA_rpt"/>
</dbReference>
<keyword evidence="5" id="KW-0812">Transmembrane</keyword>
<dbReference type="Proteomes" id="UP001381693">
    <property type="component" value="Unassembled WGS sequence"/>
</dbReference>
<feature type="repeat" description="LDL-receptor class B" evidence="14">
    <location>
        <begin position="149"/>
        <end position="190"/>
    </location>
</feature>
<dbReference type="PANTHER" id="PTHR22722">
    <property type="entry name" value="LOW-DENSITY LIPOPROTEIN RECEPTOR-RELATED PROTEIN 2-RELATED"/>
    <property type="match status" value="1"/>
</dbReference>
<keyword evidence="4" id="KW-0254">Endocytosis</keyword>
<feature type="disulfide bond" evidence="13">
    <location>
        <begin position="648"/>
        <end position="660"/>
    </location>
</feature>
<dbReference type="EMBL" id="JAXCGZ010009670">
    <property type="protein sequence ID" value="KAK7076434.1"/>
    <property type="molecule type" value="Genomic_DNA"/>
</dbReference>
<evidence type="ECO:0000256" key="1">
    <source>
        <dbReference type="ARBA" id="ARBA00004167"/>
    </source>
</evidence>
<proteinExistence type="predicted"/>
<evidence type="ECO:0000256" key="10">
    <source>
        <dbReference type="ARBA" id="ARBA00023157"/>
    </source>
</evidence>
<keyword evidence="11" id="KW-0675">Receptor</keyword>
<gene>
    <name evidence="16" type="ORF">SK128_001492</name>
</gene>
<evidence type="ECO:0000313" key="17">
    <source>
        <dbReference type="Proteomes" id="UP001381693"/>
    </source>
</evidence>
<evidence type="ECO:0000256" key="13">
    <source>
        <dbReference type="PROSITE-ProRule" id="PRU00124"/>
    </source>
</evidence>
<dbReference type="PROSITE" id="PS01209">
    <property type="entry name" value="LDLRA_1"/>
    <property type="match status" value="2"/>
</dbReference>
<dbReference type="Pfam" id="PF00057">
    <property type="entry name" value="Ldl_recept_a"/>
    <property type="match status" value="4"/>
</dbReference>
<comment type="caution">
    <text evidence="16">The sequence shown here is derived from an EMBL/GenBank/DDBJ whole genome shotgun (WGS) entry which is preliminary data.</text>
</comment>
<name>A0AAN9A6Y2_HALRR</name>
<dbReference type="InterPro" id="IPR000742">
    <property type="entry name" value="EGF"/>
</dbReference>
<evidence type="ECO:0000256" key="2">
    <source>
        <dbReference type="ARBA" id="ARBA00004308"/>
    </source>
</evidence>
<protein>
    <recommendedName>
        <fullName evidence="15">EGF-like domain-containing protein</fullName>
    </recommendedName>
</protein>
<reference evidence="16 17" key="1">
    <citation type="submission" date="2023-11" db="EMBL/GenBank/DDBJ databases">
        <title>Halocaridina rubra genome assembly.</title>
        <authorList>
            <person name="Smith C."/>
        </authorList>
    </citation>
    <scope>NUCLEOTIDE SEQUENCE [LARGE SCALE GENOMIC DNA]</scope>
    <source>
        <strain evidence="16">EP-1</strain>
        <tissue evidence="16">Whole</tissue>
    </source>
</reference>
<feature type="disulfide bond" evidence="13">
    <location>
        <begin position="689"/>
        <end position="701"/>
    </location>
</feature>
<feature type="disulfide bond" evidence="13">
    <location>
        <begin position="727"/>
        <end position="739"/>
    </location>
</feature>
<evidence type="ECO:0000313" key="16">
    <source>
        <dbReference type="EMBL" id="KAK7076434.1"/>
    </source>
</evidence>
<evidence type="ECO:0000256" key="8">
    <source>
        <dbReference type="ARBA" id="ARBA00022989"/>
    </source>
</evidence>
<sequence length="797" mass="89788">MEIFIGETAVSKSYMRIFFGERAVSKSYIIFIGERAVSKSYMRNFFGKSGKEIINENFLWGKSVEDKVYWSNEVGVFKKDRQNNWLPTLVVRDGIQQAESIAVDWYGRNLYIADSRANAIVVCTLTGLRCKDLLVVRDIRVIQLDMKNRLLFWVAERNKIEKAGMDGSQRRTLIEGYQIGPNALALDPPALRVYWMNSNLSKVEHVNYDGGDRKHLPDGAVLQPVSMAVWENRLYWSDLRHHYINSCSKRNGKDVQVVLKSATNDLTAIMIYHSAMREQGKNPCRIQPCTHMCLLSPRSYSGYTCACPIGMELSDNMHTCKEQVGTSYPLIADGNKFYKVIGGTIGQIALLRWDIGFRFERIGDMAYDPLEGCVIVSDPFAKIIVKIHLDTARVSHIVSDVIAVSVGVDWLRKNFYWVDKMKRKIEVINRFGLYRKAFSNPIENPIDIAVSPNDGFMFIIDASSNPSIVRCDLDGNSCTRIVGSRMTLPVSIAVDIKSVNKRVYWCDLQGGQIESTSFDGTGRNVEKEKLQRPVSLIVTDGYLMWTVEGLSHLYKSVMQTKVTAPHILRLGTSDYGVRVLQLQNVCACGVGYELAENGYTCVPYACRNNQFLCPRNKTCIPLDWKCDGTPDCSDGGDEENCNIRPSTCPVGDFRCNSGNCINIKWLCDRHRDCPDGEDELLPKCGNTSCSSNQFQCKSGECIPSMWRCDKIPECGDRSDEEDCPLTCGEHKFLCNDGDCISDMWHCDGAEDCKDGSDEIGCEDTTERVINAAFRKCTESEIMCDTRNGSIICISERM</sequence>
<dbReference type="GO" id="GO:0012505">
    <property type="term" value="C:endomembrane system"/>
    <property type="evidence" value="ECO:0007669"/>
    <property type="project" value="UniProtKB-SubCell"/>
</dbReference>
<feature type="non-terminal residue" evidence="16">
    <location>
        <position position="797"/>
    </location>
</feature>
<evidence type="ECO:0000256" key="7">
    <source>
        <dbReference type="ARBA" id="ARBA00022737"/>
    </source>
</evidence>
<dbReference type="SUPFAM" id="SSF57424">
    <property type="entry name" value="LDL receptor-like module"/>
    <property type="match status" value="4"/>
</dbReference>
<feature type="disulfide bond" evidence="13">
    <location>
        <begin position="708"/>
        <end position="723"/>
    </location>
</feature>
<dbReference type="PRINTS" id="PR00261">
    <property type="entry name" value="LDLRECEPTOR"/>
</dbReference>
<dbReference type="PROSITE" id="PS50068">
    <property type="entry name" value="LDLRA_2"/>
    <property type="match status" value="4"/>
</dbReference>
<evidence type="ECO:0000256" key="9">
    <source>
        <dbReference type="ARBA" id="ARBA00023136"/>
    </source>
</evidence>
<dbReference type="GO" id="GO:0006898">
    <property type="term" value="P:receptor-mediated endocytosis"/>
    <property type="evidence" value="ECO:0007669"/>
    <property type="project" value="TreeGrafter"/>
</dbReference>
<dbReference type="SMART" id="SM00181">
    <property type="entry name" value="EGF"/>
    <property type="match status" value="1"/>
</dbReference>
<dbReference type="GO" id="GO:0043235">
    <property type="term" value="C:receptor complex"/>
    <property type="evidence" value="ECO:0007669"/>
    <property type="project" value="TreeGrafter"/>
</dbReference>
<comment type="caution">
    <text evidence="13">Lacks conserved residue(s) required for the propagation of feature annotation.</text>
</comment>
<dbReference type="InterPro" id="IPR011042">
    <property type="entry name" value="6-blade_b-propeller_TolB-like"/>
</dbReference>
<dbReference type="InterPro" id="IPR036055">
    <property type="entry name" value="LDL_receptor-like_sf"/>
</dbReference>
<dbReference type="PROSITE" id="PS51120">
    <property type="entry name" value="LDLRB"/>
    <property type="match status" value="1"/>
</dbReference>
<keyword evidence="17" id="KW-1185">Reference proteome</keyword>
<keyword evidence="6" id="KW-0732">Signal</keyword>
<feature type="disulfide bond" evidence="13">
    <location>
        <begin position="696"/>
        <end position="714"/>
    </location>
</feature>
<accession>A0AAN9A6Y2</accession>
<dbReference type="InterPro" id="IPR051221">
    <property type="entry name" value="LDLR-related"/>
</dbReference>
<feature type="disulfide bond" evidence="13">
    <location>
        <begin position="626"/>
        <end position="641"/>
    </location>
</feature>
<organism evidence="16 17">
    <name type="scientific">Halocaridina rubra</name>
    <name type="common">Hawaiian red shrimp</name>
    <dbReference type="NCBI Taxonomy" id="373956"/>
    <lineage>
        <taxon>Eukaryota</taxon>
        <taxon>Metazoa</taxon>
        <taxon>Ecdysozoa</taxon>
        <taxon>Arthropoda</taxon>
        <taxon>Crustacea</taxon>
        <taxon>Multicrustacea</taxon>
        <taxon>Malacostraca</taxon>
        <taxon>Eumalacostraca</taxon>
        <taxon>Eucarida</taxon>
        <taxon>Decapoda</taxon>
        <taxon>Pleocyemata</taxon>
        <taxon>Caridea</taxon>
        <taxon>Atyoidea</taxon>
        <taxon>Atyidae</taxon>
        <taxon>Halocaridina</taxon>
    </lineage>
</organism>
<evidence type="ECO:0000256" key="3">
    <source>
        <dbReference type="ARBA" id="ARBA00022536"/>
    </source>
</evidence>
<keyword evidence="12" id="KW-0325">Glycoprotein</keyword>
<dbReference type="InterPro" id="IPR023415">
    <property type="entry name" value="LDLR_class-A_CS"/>
</dbReference>
<evidence type="ECO:0000256" key="11">
    <source>
        <dbReference type="ARBA" id="ARBA00023170"/>
    </source>
</evidence>
<dbReference type="SMART" id="SM00135">
    <property type="entry name" value="LY"/>
    <property type="match status" value="7"/>
</dbReference>
<dbReference type="Gene3D" id="2.120.10.30">
    <property type="entry name" value="TolB, C-terminal domain"/>
    <property type="match status" value="2"/>
</dbReference>
<keyword evidence="8" id="KW-1133">Transmembrane helix</keyword>
<dbReference type="FunFam" id="4.10.400.10:FF:000045">
    <property type="entry name" value="Low-density lipoprotein receptor-related protein 2"/>
    <property type="match status" value="1"/>
</dbReference>
<evidence type="ECO:0000256" key="6">
    <source>
        <dbReference type="ARBA" id="ARBA00022729"/>
    </source>
</evidence>
<evidence type="ECO:0000259" key="15">
    <source>
        <dbReference type="SMART" id="SM00181"/>
    </source>
</evidence>
<keyword evidence="3" id="KW-0245">EGF-like domain</keyword>
<dbReference type="Gene3D" id="4.10.400.10">
    <property type="entry name" value="Low-density Lipoprotein Receptor"/>
    <property type="match status" value="4"/>
</dbReference>